<protein>
    <submittedName>
        <fullName evidence="1">Netrin receptor unc5c</fullName>
    </submittedName>
</protein>
<reference evidence="2" key="2">
    <citation type="submission" date="2017-12" db="EMBL/GenBank/DDBJ databases">
        <title>Genome sequence of the Bar-tailed Godwit (Limosa lapponica baueri).</title>
        <authorList>
            <person name="Lima N.C.B."/>
            <person name="Parody-Merino A.M."/>
            <person name="Battley P.F."/>
            <person name="Fidler A.E."/>
            <person name="Prosdocimi F."/>
        </authorList>
    </citation>
    <scope>NUCLEOTIDE SEQUENCE [LARGE SCALE GENOMIC DNA]</scope>
</reference>
<dbReference type="EMBL" id="KZ507799">
    <property type="protein sequence ID" value="PKU36200.1"/>
    <property type="molecule type" value="Genomic_DNA"/>
</dbReference>
<gene>
    <name evidence="1" type="ORF">llap_13496</name>
</gene>
<keyword evidence="1" id="KW-0675">Receptor</keyword>
<evidence type="ECO:0000313" key="2">
    <source>
        <dbReference type="Proteomes" id="UP000233556"/>
    </source>
</evidence>
<reference evidence="2" key="1">
    <citation type="submission" date="2017-11" db="EMBL/GenBank/DDBJ databases">
        <authorList>
            <person name="Lima N.C."/>
            <person name="Parody-Merino A.M."/>
            <person name="Battley P.F."/>
            <person name="Fidler A.E."/>
            <person name="Prosdocimi F."/>
        </authorList>
    </citation>
    <scope>NUCLEOTIDE SEQUENCE [LARGE SCALE GENOMIC DNA]</scope>
</reference>
<dbReference type="OrthoDB" id="10548688at2759"/>
<evidence type="ECO:0000313" key="1">
    <source>
        <dbReference type="EMBL" id="PKU36200.1"/>
    </source>
</evidence>
<sequence>MGKGLEGTAARCGLGLGYLLQTLVLPALAILGASRPGSAAQGSNNMHQSFDLELLAKWKWETALFPSIISVERHLRRLHRSDPVLSPSP</sequence>
<accession>A0A2I0TQY3</accession>
<organism evidence="1 2">
    <name type="scientific">Limosa lapponica baueri</name>
    <dbReference type="NCBI Taxonomy" id="1758121"/>
    <lineage>
        <taxon>Eukaryota</taxon>
        <taxon>Metazoa</taxon>
        <taxon>Chordata</taxon>
        <taxon>Craniata</taxon>
        <taxon>Vertebrata</taxon>
        <taxon>Euteleostomi</taxon>
        <taxon>Archelosauria</taxon>
        <taxon>Archosauria</taxon>
        <taxon>Dinosauria</taxon>
        <taxon>Saurischia</taxon>
        <taxon>Theropoda</taxon>
        <taxon>Coelurosauria</taxon>
        <taxon>Aves</taxon>
        <taxon>Neognathae</taxon>
        <taxon>Neoaves</taxon>
        <taxon>Charadriiformes</taxon>
        <taxon>Scolopacidae</taxon>
        <taxon>Limosa</taxon>
    </lineage>
</organism>
<keyword evidence="2" id="KW-1185">Reference proteome</keyword>
<dbReference type="Proteomes" id="UP000233556">
    <property type="component" value="Unassembled WGS sequence"/>
</dbReference>
<dbReference type="AlphaFoldDB" id="A0A2I0TQY3"/>
<proteinExistence type="predicted"/>
<name>A0A2I0TQY3_LIMLA</name>